<dbReference type="GO" id="GO:0030674">
    <property type="term" value="F:protein-macromolecule adaptor activity"/>
    <property type="evidence" value="ECO:0007669"/>
    <property type="project" value="TreeGrafter"/>
</dbReference>
<keyword evidence="4" id="KW-0449">Lipoprotein</keyword>
<dbReference type="Gene3D" id="3.30.1450.10">
    <property type="match status" value="1"/>
</dbReference>
<proteinExistence type="inferred from homology"/>
<sequence length="132" mass="14436">MQKIMLALFASSIISGCSVFGVYKIDVPQGTPLTQAQAAQIKVGMTQQQVRFLLGSPAITDTLNPDRWDYLYNYIPGTYARKAKLPATSGQHLRVYFDAQGIVTRIEGLETLPEKQPGLPQSKDAILSAPPL</sequence>
<comment type="function">
    <text evidence="4">Part of the outer membrane protein assembly complex, which is involved in assembly and insertion of beta-barrel proteins into the outer membrane.</text>
</comment>
<comment type="subcellular location">
    <subcellularLocation>
        <location evidence="4">Cell outer membrane</location>
        <topology evidence="4">Lipid-anchor</topology>
    </subcellularLocation>
</comment>
<keyword evidence="4" id="KW-0564">Palmitate</keyword>
<dbReference type="InterPro" id="IPR037873">
    <property type="entry name" value="BamE-like"/>
</dbReference>
<evidence type="ECO:0000256" key="3">
    <source>
        <dbReference type="ARBA" id="ARBA00023237"/>
    </source>
</evidence>
<dbReference type="EMBL" id="SNTY01000008">
    <property type="protein sequence ID" value="TEU30447.1"/>
    <property type="molecule type" value="Genomic_DNA"/>
</dbReference>
<protein>
    <recommendedName>
        <fullName evidence="4">Outer membrane protein assembly factor BamE</fullName>
    </recommendedName>
</protein>
<dbReference type="RefSeq" id="WP_134243321.1">
    <property type="nucleotide sequence ID" value="NZ_SNTY01000008.1"/>
</dbReference>
<dbReference type="AlphaFoldDB" id="A0A4Y7XF52"/>
<evidence type="ECO:0000313" key="7">
    <source>
        <dbReference type="EMBL" id="TEU30447.1"/>
    </source>
</evidence>
<evidence type="ECO:0000256" key="2">
    <source>
        <dbReference type="ARBA" id="ARBA00023136"/>
    </source>
</evidence>
<dbReference type="Proteomes" id="UP000297834">
    <property type="component" value="Unassembled WGS sequence"/>
</dbReference>
<dbReference type="PROSITE" id="PS51257">
    <property type="entry name" value="PROKAR_LIPOPROTEIN"/>
    <property type="match status" value="1"/>
</dbReference>
<keyword evidence="2 4" id="KW-0472">Membrane</keyword>
<evidence type="ECO:0000259" key="6">
    <source>
        <dbReference type="Pfam" id="PF04355"/>
    </source>
</evidence>
<comment type="subunit">
    <text evidence="4">Part of the Bam complex.</text>
</comment>
<evidence type="ECO:0000256" key="1">
    <source>
        <dbReference type="ARBA" id="ARBA00022729"/>
    </source>
</evidence>
<dbReference type="PANTHER" id="PTHR37482">
    <property type="entry name" value="OUTER MEMBRANE PROTEIN ASSEMBLY FACTOR BAME"/>
    <property type="match status" value="1"/>
</dbReference>
<accession>A0A4Y7XF52</accession>
<dbReference type="Pfam" id="PF04355">
    <property type="entry name" value="BamE"/>
    <property type="match status" value="1"/>
</dbReference>
<feature type="region of interest" description="Disordered" evidence="5">
    <location>
        <begin position="113"/>
        <end position="132"/>
    </location>
</feature>
<dbReference type="PANTHER" id="PTHR37482:SF1">
    <property type="entry name" value="OUTER MEMBRANE PROTEIN ASSEMBLY FACTOR BAME"/>
    <property type="match status" value="1"/>
</dbReference>
<feature type="domain" description="Outer membrane protein assembly factor BamE" evidence="6">
    <location>
        <begin position="30"/>
        <end position="106"/>
    </location>
</feature>
<dbReference type="GO" id="GO:0043165">
    <property type="term" value="P:Gram-negative-bacterium-type cell outer membrane assembly"/>
    <property type="evidence" value="ECO:0007669"/>
    <property type="project" value="UniProtKB-UniRule"/>
</dbReference>
<organism evidence="7 8">
    <name type="scientific">Alkanindiges illinoisensis</name>
    <dbReference type="NCBI Taxonomy" id="197183"/>
    <lineage>
        <taxon>Bacteria</taxon>
        <taxon>Pseudomonadati</taxon>
        <taxon>Pseudomonadota</taxon>
        <taxon>Gammaproteobacteria</taxon>
        <taxon>Moraxellales</taxon>
        <taxon>Moraxellaceae</taxon>
        <taxon>Alkanindiges</taxon>
    </lineage>
</organism>
<gene>
    <name evidence="4" type="primary">bamE</name>
    <name evidence="7" type="ORF">E2B99_01970</name>
</gene>
<evidence type="ECO:0000313" key="8">
    <source>
        <dbReference type="Proteomes" id="UP000297834"/>
    </source>
</evidence>
<dbReference type="InterPro" id="IPR007450">
    <property type="entry name" value="BamE_dom"/>
</dbReference>
<dbReference type="GO" id="GO:1990063">
    <property type="term" value="C:Bam protein complex"/>
    <property type="evidence" value="ECO:0007669"/>
    <property type="project" value="TreeGrafter"/>
</dbReference>
<keyword evidence="3 4" id="KW-0998">Cell outer membrane</keyword>
<evidence type="ECO:0000256" key="4">
    <source>
        <dbReference type="HAMAP-Rule" id="MF_00925"/>
    </source>
</evidence>
<evidence type="ECO:0000256" key="5">
    <source>
        <dbReference type="SAM" id="MobiDB-lite"/>
    </source>
</evidence>
<name>A0A4Y7XF52_9GAMM</name>
<keyword evidence="8" id="KW-1185">Reference proteome</keyword>
<reference evidence="7 8" key="1">
    <citation type="submission" date="2019-03" db="EMBL/GenBank/DDBJ databases">
        <title>Alkanindiges illinoisensis: a potential pathogenic isolated from ascites of a gastric cancer patient with abdominal metastasis.</title>
        <authorList>
            <person name="Hu X."/>
            <person name="Yang B."/>
            <person name="Yan X."/>
            <person name="Lin L."/>
            <person name="Zhao H."/>
            <person name="Zhou F."/>
            <person name="Su B."/>
            <person name="Chen J."/>
            <person name="Rui Y."/>
            <person name="Wang Q."/>
            <person name="Zheng L."/>
        </authorList>
    </citation>
    <scope>NUCLEOTIDE SEQUENCE [LARGE SCALE GENOMIC DNA]</scope>
    <source>
        <strain evidence="7 8">NFYY 23406</strain>
    </source>
</reference>
<dbReference type="InterPro" id="IPR026592">
    <property type="entry name" value="BamE"/>
</dbReference>
<comment type="caution">
    <text evidence="7">The sequence shown here is derived from an EMBL/GenBank/DDBJ whole genome shotgun (WGS) entry which is preliminary data.</text>
</comment>
<dbReference type="STRING" id="1120977.GCA_000619845_01384"/>
<keyword evidence="1 4" id="KW-0732">Signal</keyword>
<dbReference type="HAMAP" id="MF_00925">
    <property type="entry name" value="OM_assembly_BamE"/>
    <property type="match status" value="1"/>
</dbReference>
<dbReference type="OrthoDB" id="9808250at2"/>
<dbReference type="GO" id="GO:0051205">
    <property type="term" value="P:protein insertion into membrane"/>
    <property type="evidence" value="ECO:0007669"/>
    <property type="project" value="UniProtKB-UniRule"/>
</dbReference>
<comment type="similarity">
    <text evidence="4">Belongs to the BamE family.</text>
</comment>